<keyword evidence="3" id="KW-1185">Reference proteome</keyword>
<dbReference type="EMBL" id="BGZK01000005">
    <property type="protein sequence ID" value="GBP00345.1"/>
    <property type="molecule type" value="Genomic_DNA"/>
</dbReference>
<name>A0A4C1SE38_EUMVA</name>
<organism evidence="2 3">
    <name type="scientific">Eumeta variegata</name>
    <name type="common">Bagworm moth</name>
    <name type="synonym">Eumeta japonica</name>
    <dbReference type="NCBI Taxonomy" id="151549"/>
    <lineage>
        <taxon>Eukaryota</taxon>
        <taxon>Metazoa</taxon>
        <taxon>Ecdysozoa</taxon>
        <taxon>Arthropoda</taxon>
        <taxon>Hexapoda</taxon>
        <taxon>Insecta</taxon>
        <taxon>Pterygota</taxon>
        <taxon>Neoptera</taxon>
        <taxon>Endopterygota</taxon>
        <taxon>Lepidoptera</taxon>
        <taxon>Glossata</taxon>
        <taxon>Ditrysia</taxon>
        <taxon>Tineoidea</taxon>
        <taxon>Psychidae</taxon>
        <taxon>Oiketicinae</taxon>
        <taxon>Eumeta</taxon>
    </lineage>
</organism>
<comment type="caution">
    <text evidence="2">The sequence shown here is derived from an EMBL/GenBank/DDBJ whole genome shotgun (WGS) entry which is preliminary data.</text>
</comment>
<evidence type="ECO:0000256" key="1">
    <source>
        <dbReference type="SAM" id="MobiDB-lite"/>
    </source>
</evidence>
<reference evidence="2 3" key="1">
    <citation type="journal article" date="2019" name="Commun. Biol.">
        <title>The bagworm genome reveals a unique fibroin gene that provides high tensile strength.</title>
        <authorList>
            <person name="Kono N."/>
            <person name="Nakamura H."/>
            <person name="Ohtoshi R."/>
            <person name="Tomita M."/>
            <person name="Numata K."/>
            <person name="Arakawa K."/>
        </authorList>
    </citation>
    <scope>NUCLEOTIDE SEQUENCE [LARGE SCALE GENOMIC DNA]</scope>
</reference>
<evidence type="ECO:0000313" key="3">
    <source>
        <dbReference type="Proteomes" id="UP000299102"/>
    </source>
</evidence>
<proteinExistence type="predicted"/>
<gene>
    <name evidence="2" type="ORF">EVAR_926_1</name>
</gene>
<sequence>MPCGGRAVRDYRNFKSSLRPVRVTQSAISRRPAPTSGEVKRKRVGVDCENFHEYSRTELFSAPKAAAPNGPDGYCAEVTARAGAFIAGEGARATTLRPT</sequence>
<accession>A0A4C1SE38</accession>
<protein>
    <submittedName>
        <fullName evidence="2">Uncharacterized protein</fullName>
    </submittedName>
</protein>
<evidence type="ECO:0000313" key="2">
    <source>
        <dbReference type="EMBL" id="GBP00345.1"/>
    </source>
</evidence>
<dbReference type="AlphaFoldDB" id="A0A4C1SE38"/>
<feature type="region of interest" description="Disordered" evidence="1">
    <location>
        <begin position="22"/>
        <end position="41"/>
    </location>
</feature>
<dbReference type="Proteomes" id="UP000299102">
    <property type="component" value="Unassembled WGS sequence"/>
</dbReference>